<protein>
    <submittedName>
        <fullName evidence="1">Uncharacterized protein</fullName>
    </submittedName>
</protein>
<reference evidence="1 2" key="1">
    <citation type="journal article" date="2024" name="Plant Biotechnol. J.">
        <title>Genome and CRISPR/Cas9 system of a widespread forest tree (Populus alba) in the world.</title>
        <authorList>
            <person name="Liu Y.J."/>
            <person name="Jiang P.F."/>
            <person name="Han X.M."/>
            <person name="Li X.Y."/>
            <person name="Wang H.M."/>
            <person name="Wang Y.J."/>
            <person name="Wang X.X."/>
            <person name="Zeng Q.Y."/>
        </authorList>
    </citation>
    <scope>NUCLEOTIDE SEQUENCE [LARGE SCALE GENOMIC DNA]</scope>
    <source>
        <strain evidence="2">cv. PAL-ZL1</strain>
    </source>
</reference>
<evidence type="ECO:0000313" key="1">
    <source>
        <dbReference type="EMBL" id="KAL3580571.1"/>
    </source>
</evidence>
<name>A0ACC4BQ77_POPAL</name>
<evidence type="ECO:0000313" key="2">
    <source>
        <dbReference type="Proteomes" id="UP000309997"/>
    </source>
</evidence>
<keyword evidence="2" id="KW-1185">Reference proteome</keyword>
<dbReference type="Proteomes" id="UP000309997">
    <property type="component" value="Unassembled WGS sequence"/>
</dbReference>
<accession>A0ACC4BQ77</accession>
<proteinExistence type="predicted"/>
<sequence length="258" mass="29345">MIKSLLLRSFPSPLLIEARDVNRSSKRVVSSTITCSSSRSDDALNIPKLDPFSRTKIERAVKSLPLIQKSENELADYCSTLEGDDSYSCWRAYFELKDLEVASWEVPSARKSVCNIQYALTSVCPKKMEYREQCHSKIALATHLMQTIGLCSCLSYRYCVNLAFFPNPNSLSSAQRKVRSQNIAFHDSTWRNRALWRVLILTVLDIAGYLPAELGLLTDVALFHINSKHGFCGNHPQELFPKLTLINEFDVSNNRFVW</sequence>
<organism evidence="1 2">
    <name type="scientific">Populus alba</name>
    <name type="common">White poplar</name>
    <dbReference type="NCBI Taxonomy" id="43335"/>
    <lineage>
        <taxon>Eukaryota</taxon>
        <taxon>Viridiplantae</taxon>
        <taxon>Streptophyta</taxon>
        <taxon>Embryophyta</taxon>
        <taxon>Tracheophyta</taxon>
        <taxon>Spermatophyta</taxon>
        <taxon>Magnoliopsida</taxon>
        <taxon>eudicotyledons</taxon>
        <taxon>Gunneridae</taxon>
        <taxon>Pentapetalae</taxon>
        <taxon>rosids</taxon>
        <taxon>fabids</taxon>
        <taxon>Malpighiales</taxon>
        <taxon>Salicaceae</taxon>
        <taxon>Saliceae</taxon>
        <taxon>Populus</taxon>
    </lineage>
</organism>
<gene>
    <name evidence="1" type="ORF">D5086_018406</name>
</gene>
<comment type="caution">
    <text evidence="1">The sequence shown here is derived from an EMBL/GenBank/DDBJ whole genome shotgun (WGS) entry which is preliminary data.</text>
</comment>
<dbReference type="EMBL" id="RCHU02000009">
    <property type="protein sequence ID" value="KAL3580571.1"/>
    <property type="molecule type" value="Genomic_DNA"/>
</dbReference>